<evidence type="ECO:0000313" key="1">
    <source>
        <dbReference type="EMBL" id="KKN23251.1"/>
    </source>
</evidence>
<accession>A0A0F9RDQ1</accession>
<dbReference type="AlphaFoldDB" id="A0A0F9RDQ1"/>
<organism evidence="1">
    <name type="scientific">marine sediment metagenome</name>
    <dbReference type="NCBI Taxonomy" id="412755"/>
    <lineage>
        <taxon>unclassified sequences</taxon>
        <taxon>metagenomes</taxon>
        <taxon>ecological metagenomes</taxon>
    </lineage>
</organism>
<gene>
    <name evidence="1" type="ORF">LCGC14_0906960</name>
</gene>
<name>A0A0F9RDQ1_9ZZZZ</name>
<comment type="caution">
    <text evidence="1">The sequence shown here is derived from an EMBL/GenBank/DDBJ whole genome shotgun (WGS) entry which is preliminary data.</text>
</comment>
<dbReference type="EMBL" id="LAZR01002991">
    <property type="protein sequence ID" value="KKN23251.1"/>
    <property type="molecule type" value="Genomic_DNA"/>
</dbReference>
<proteinExistence type="predicted"/>
<sequence>MAILKFGVLVTGIRGTIGGTIFSANKGGPFARSWSKGPNPRTSRQTIQRGLMTTHSAPWLALTQAQRDDWDTYAADPAQEFTNSLGEAYYGSGYNWYCRINTHLLLSGRARRAVFPAAAAPAAPTLSTAYSYEPISVDFHNRITYPQFEFSNHDVIVRVAFGTRTSQLVKYRGFAGVYYTTQTTTLYTEFGLTTLAIFGQTQAASKCFFQVQKQSTEGRRSAIVTVTADTITL</sequence>
<reference evidence="1" key="1">
    <citation type="journal article" date="2015" name="Nature">
        <title>Complex archaea that bridge the gap between prokaryotes and eukaryotes.</title>
        <authorList>
            <person name="Spang A."/>
            <person name="Saw J.H."/>
            <person name="Jorgensen S.L."/>
            <person name="Zaremba-Niedzwiedzka K."/>
            <person name="Martijn J."/>
            <person name="Lind A.E."/>
            <person name="van Eijk R."/>
            <person name="Schleper C."/>
            <person name="Guy L."/>
            <person name="Ettema T.J."/>
        </authorList>
    </citation>
    <scope>NUCLEOTIDE SEQUENCE</scope>
</reference>
<protein>
    <submittedName>
        <fullName evidence="1">Uncharacterized protein</fullName>
    </submittedName>
</protein>